<gene>
    <name evidence="1" type="ORF">jhhlp_006699</name>
</gene>
<evidence type="ECO:0000313" key="2">
    <source>
        <dbReference type="Proteomes" id="UP000233524"/>
    </source>
</evidence>
<reference evidence="1 2" key="1">
    <citation type="journal article" date="2017" name="G3 (Bethesda)">
        <title>First Draft Genome Sequence of the Pathogenic Fungus Lomentospora prolificans (Formerly Scedosporium prolificans).</title>
        <authorList>
            <person name="Luo R."/>
            <person name="Zimin A."/>
            <person name="Workman R."/>
            <person name="Fan Y."/>
            <person name="Pertea G."/>
            <person name="Grossman N."/>
            <person name="Wear M.P."/>
            <person name="Jia B."/>
            <person name="Miller H."/>
            <person name="Casadevall A."/>
            <person name="Timp W."/>
            <person name="Zhang S.X."/>
            <person name="Salzberg S.L."/>
        </authorList>
    </citation>
    <scope>NUCLEOTIDE SEQUENCE [LARGE SCALE GENOMIC DNA]</scope>
    <source>
        <strain evidence="1 2">JHH-5317</strain>
    </source>
</reference>
<accession>A0A2N3N390</accession>
<name>A0A2N3N390_9PEZI</name>
<dbReference type="EMBL" id="NLAX01000737">
    <property type="protein sequence ID" value="PKS06888.1"/>
    <property type="molecule type" value="Genomic_DNA"/>
</dbReference>
<dbReference type="AlphaFoldDB" id="A0A2N3N390"/>
<keyword evidence="2" id="KW-1185">Reference proteome</keyword>
<sequence length="99" mass="11856">MLPHDKFRRIIDPSNQVMILLATHWIALKQIMAFITEVEEMARATRPTRSESDPIDPGLVRWLKYLNRQGDFEHRLYNTWPMWVVEQLERDVAFFGKSR</sequence>
<dbReference type="STRING" id="41688.A0A2N3N390"/>
<dbReference type="VEuPathDB" id="FungiDB:jhhlp_006699"/>
<protein>
    <submittedName>
        <fullName evidence="1">Uncharacterized protein</fullName>
    </submittedName>
</protein>
<comment type="caution">
    <text evidence="1">The sequence shown here is derived from an EMBL/GenBank/DDBJ whole genome shotgun (WGS) entry which is preliminary data.</text>
</comment>
<dbReference type="InParanoid" id="A0A2N3N390"/>
<evidence type="ECO:0000313" key="1">
    <source>
        <dbReference type="EMBL" id="PKS06888.1"/>
    </source>
</evidence>
<organism evidence="1 2">
    <name type="scientific">Lomentospora prolificans</name>
    <dbReference type="NCBI Taxonomy" id="41688"/>
    <lineage>
        <taxon>Eukaryota</taxon>
        <taxon>Fungi</taxon>
        <taxon>Dikarya</taxon>
        <taxon>Ascomycota</taxon>
        <taxon>Pezizomycotina</taxon>
        <taxon>Sordariomycetes</taxon>
        <taxon>Hypocreomycetidae</taxon>
        <taxon>Microascales</taxon>
        <taxon>Microascaceae</taxon>
        <taxon>Lomentospora</taxon>
    </lineage>
</organism>
<proteinExistence type="predicted"/>
<dbReference type="OrthoDB" id="5229455at2759"/>
<dbReference type="Proteomes" id="UP000233524">
    <property type="component" value="Unassembled WGS sequence"/>
</dbReference>